<sequence>MAITVVSPVRISATMDFLKKALGCSDAEVGIAVSKLPQILGYSEVKLSRSLEFLKAEVGLQPQYFVHRPALLSYSFRKRLMPLHEERFQII</sequence>
<keyword evidence="3" id="KW-0809">Transit peptide</keyword>
<dbReference type="OrthoDB" id="641315at2759"/>
<organism evidence="4 5">
    <name type="scientific">Oryza meyeriana var. granulata</name>
    <dbReference type="NCBI Taxonomy" id="110450"/>
    <lineage>
        <taxon>Eukaryota</taxon>
        <taxon>Viridiplantae</taxon>
        <taxon>Streptophyta</taxon>
        <taxon>Embryophyta</taxon>
        <taxon>Tracheophyta</taxon>
        <taxon>Spermatophyta</taxon>
        <taxon>Magnoliopsida</taxon>
        <taxon>Liliopsida</taxon>
        <taxon>Poales</taxon>
        <taxon>Poaceae</taxon>
        <taxon>BOP clade</taxon>
        <taxon>Oryzoideae</taxon>
        <taxon>Oryzeae</taxon>
        <taxon>Oryzinae</taxon>
        <taxon>Oryza</taxon>
        <taxon>Oryza meyeriana</taxon>
    </lineage>
</organism>
<dbReference type="PANTHER" id="PTHR13068:SF39">
    <property type="entry name" value="OS02G0749900 PROTEIN"/>
    <property type="match status" value="1"/>
</dbReference>
<proteinExistence type="inferred from homology"/>
<reference evidence="4 5" key="1">
    <citation type="submission" date="2019-11" db="EMBL/GenBank/DDBJ databases">
        <title>Whole genome sequence of Oryza granulata.</title>
        <authorList>
            <person name="Li W."/>
        </authorList>
    </citation>
    <scope>NUCLEOTIDE SEQUENCE [LARGE SCALE GENOMIC DNA]</scope>
    <source>
        <strain evidence="5">cv. Menghai</strain>
        <tissue evidence="4">Leaf</tissue>
    </source>
</reference>
<dbReference type="Pfam" id="PF02536">
    <property type="entry name" value="mTERF"/>
    <property type="match status" value="1"/>
</dbReference>
<dbReference type="GO" id="GO:0003676">
    <property type="term" value="F:nucleic acid binding"/>
    <property type="evidence" value="ECO:0007669"/>
    <property type="project" value="InterPro"/>
</dbReference>
<evidence type="ECO:0000313" key="4">
    <source>
        <dbReference type="EMBL" id="KAF0933029.1"/>
    </source>
</evidence>
<dbReference type="EMBL" id="SPHZ02000001">
    <property type="protein sequence ID" value="KAF0933029.1"/>
    <property type="molecule type" value="Genomic_DNA"/>
</dbReference>
<dbReference type="Gene3D" id="1.25.70.10">
    <property type="entry name" value="Transcription termination factor 3, mitochondrial"/>
    <property type="match status" value="1"/>
</dbReference>
<keyword evidence="2" id="KW-0804">Transcription</keyword>
<evidence type="ECO:0000256" key="1">
    <source>
        <dbReference type="ARBA" id="ARBA00007692"/>
    </source>
</evidence>
<accession>A0A6G1F869</accession>
<keyword evidence="2" id="KW-0806">Transcription termination</keyword>
<dbReference type="GO" id="GO:0006353">
    <property type="term" value="P:DNA-templated transcription termination"/>
    <property type="evidence" value="ECO:0007669"/>
    <property type="project" value="UniProtKB-KW"/>
</dbReference>
<dbReference type="InterPro" id="IPR003690">
    <property type="entry name" value="MTERF"/>
</dbReference>
<dbReference type="AlphaFoldDB" id="A0A6G1F869"/>
<evidence type="ECO:0000256" key="2">
    <source>
        <dbReference type="ARBA" id="ARBA00022472"/>
    </source>
</evidence>
<dbReference type="InterPro" id="IPR038538">
    <property type="entry name" value="MTERF_sf"/>
</dbReference>
<dbReference type="PANTHER" id="PTHR13068">
    <property type="entry name" value="CGI-12 PROTEIN-RELATED"/>
    <property type="match status" value="1"/>
</dbReference>
<comment type="similarity">
    <text evidence="1">Belongs to the mTERF family.</text>
</comment>
<gene>
    <name evidence="4" type="ORF">E2562_013784</name>
</gene>
<keyword evidence="5" id="KW-1185">Reference proteome</keyword>
<dbReference type="Proteomes" id="UP000479710">
    <property type="component" value="Unassembled WGS sequence"/>
</dbReference>
<evidence type="ECO:0000256" key="3">
    <source>
        <dbReference type="ARBA" id="ARBA00022946"/>
    </source>
</evidence>
<keyword evidence="2" id="KW-0805">Transcription regulation</keyword>
<protein>
    <submittedName>
        <fullName evidence="4">Uncharacterized protein</fullName>
    </submittedName>
</protein>
<evidence type="ECO:0000313" key="5">
    <source>
        <dbReference type="Proteomes" id="UP000479710"/>
    </source>
</evidence>
<name>A0A6G1F869_9ORYZ</name>
<comment type="caution">
    <text evidence="4">The sequence shown here is derived from an EMBL/GenBank/DDBJ whole genome shotgun (WGS) entry which is preliminary data.</text>
</comment>